<dbReference type="Gene3D" id="3.40.50.1100">
    <property type="match status" value="2"/>
</dbReference>
<keyword evidence="5" id="KW-1185">Reference proteome</keyword>
<dbReference type="InterPro" id="IPR001926">
    <property type="entry name" value="TrpB-like_PALP"/>
</dbReference>
<gene>
    <name evidence="4" type="ORF">HNQ80_003476</name>
</gene>
<dbReference type="CDD" id="cd00640">
    <property type="entry name" value="Trp-synth-beta_II"/>
    <property type="match status" value="1"/>
</dbReference>
<dbReference type="Pfam" id="PF00291">
    <property type="entry name" value="PALP"/>
    <property type="match status" value="1"/>
</dbReference>
<name>A0A841KVF5_9FIRM</name>
<organism evidence="4 5">
    <name type="scientific">Anaerosolibacter carboniphilus</name>
    <dbReference type="NCBI Taxonomy" id="1417629"/>
    <lineage>
        <taxon>Bacteria</taxon>
        <taxon>Bacillati</taxon>
        <taxon>Bacillota</taxon>
        <taxon>Clostridia</taxon>
        <taxon>Peptostreptococcales</taxon>
        <taxon>Thermotaleaceae</taxon>
        <taxon>Anaerosolibacter</taxon>
    </lineage>
</organism>
<dbReference type="InterPro" id="IPR053471">
    <property type="entry name" value="AKP_thiolase_beta"/>
</dbReference>
<evidence type="ECO:0000256" key="2">
    <source>
        <dbReference type="ARBA" id="ARBA00022898"/>
    </source>
</evidence>
<evidence type="ECO:0000313" key="4">
    <source>
        <dbReference type="EMBL" id="MBB6217357.1"/>
    </source>
</evidence>
<dbReference type="Proteomes" id="UP000579281">
    <property type="component" value="Unassembled WGS sequence"/>
</dbReference>
<reference evidence="4 5" key="1">
    <citation type="submission" date="2020-08" db="EMBL/GenBank/DDBJ databases">
        <title>Genomic Encyclopedia of Type Strains, Phase IV (KMG-IV): sequencing the most valuable type-strain genomes for metagenomic binning, comparative biology and taxonomic classification.</title>
        <authorList>
            <person name="Goeker M."/>
        </authorList>
    </citation>
    <scope>NUCLEOTIDE SEQUENCE [LARGE SCALE GENOMIC DNA]</scope>
    <source>
        <strain evidence="4 5">DSM 103526</strain>
    </source>
</reference>
<dbReference type="NCBIfam" id="NF040741">
    <property type="entry name" value="ornith_OrtB"/>
    <property type="match status" value="1"/>
</dbReference>
<dbReference type="GO" id="GO:1901605">
    <property type="term" value="P:alpha-amino acid metabolic process"/>
    <property type="evidence" value="ECO:0007669"/>
    <property type="project" value="UniProtKB-ARBA"/>
</dbReference>
<dbReference type="SUPFAM" id="SSF53686">
    <property type="entry name" value="Tryptophan synthase beta subunit-like PLP-dependent enzymes"/>
    <property type="match status" value="1"/>
</dbReference>
<comment type="cofactor">
    <cofactor evidence="1">
        <name>pyridoxal 5'-phosphate</name>
        <dbReference type="ChEBI" id="CHEBI:597326"/>
    </cofactor>
</comment>
<keyword evidence="2" id="KW-0663">Pyridoxal phosphate</keyword>
<dbReference type="PANTHER" id="PTHR10314">
    <property type="entry name" value="CYSTATHIONINE BETA-SYNTHASE"/>
    <property type="match status" value="1"/>
</dbReference>
<evidence type="ECO:0000313" key="5">
    <source>
        <dbReference type="Proteomes" id="UP000579281"/>
    </source>
</evidence>
<dbReference type="InterPro" id="IPR050214">
    <property type="entry name" value="Cys_Synth/Cystath_Beta-Synth"/>
</dbReference>
<feature type="domain" description="Tryptophan synthase beta chain-like PALP" evidence="3">
    <location>
        <begin position="59"/>
        <end position="365"/>
    </location>
</feature>
<evidence type="ECO:0000256" key="1">
    <source>
        <dbReference type="ARBA" id="ARBA00001933"/>
    </source>
</evidence>
<dbReference type="EMBL" id="JACHEN010000023">
    <property type="protein sequence ID" value="MBB6217357.1"/>
    <property type="molecule type" value="Genomic_DNA"/>
</dbReference>
<protein>
    <submittedName>
        <fullName evidence="4">Cysteine synthase</fullName>
    </submittedName>
</protein>
<comment type="caution">
    <text evidence="4">The sequence shown here is derived from an EMBL/GenBank/DDBJ whole genome shotgun (WGS) entry which is preliminary data.</text>
</comment>
<dbReference type="AlphaFoldDB" id="A0A841KVF5"/>
<proteinExistence type="predicted"/>
<dbReference type="InterPro" id="IPR036052">
    <property type="entry name" value="TrpB-like_PALP_sf"/>
</dbReference>
<dbReference type="RefSeq" id="WP_184311859.1">
    <property type="nucleotide sequence ID" value="NZ_JACHEN010000023.1"/>
</dbReference>
<evidence type="ECO:0000259" key="3">
    <source>
        <dbReference type="Pfam" id="PF00291"/>
    </source>
</evidence>
<accession>A0A841KVF5</accession>
<sequence length="467" mass="51248">MRDLSYEGVMARKNEIMKDAVGIDYSVFEYGKIAFDYEKMMDNVAYSIEEMQKIQKETKVGNTPLFELKNITKLVRKYSEPGKGARIFIKDEAANASGSFKARRAAISVYHAQKNGYEGVIAATSGNYGAAVASQAAQRGLKCIIVQEVYDSSKKGQPEIIEKARKCEAFGAEVIQLTVGPELFYTFLKVIEETGFFNASLYTPFGIAGVETLGYEIANQVMKMEGRYPDIVVATHAGGGNLTGTARGLIKAGATDCKMVGASVDLYGLHMASDKDFNRKSFTTGHTGFGIPFATKPDRADVPRNAARVLRYMDKYVTITQGEVFFVTEMLAKLEGIERGPTGNTSLAAAIALAKDMNQDKIIVVQETEYTGAGKHPMPQLTFARNNGIEVSRGNPEGNIPGKTIVIPTSLAQVSAKDVDLMKLKTTYLKNIANDYKLDELGTEDIKFISEEIKLPVEKVIEIYRNL</sequence>